<dbReference type="EMBL" id="CP157947">
    <property type="protein sequence ID" value="XBS71519.1"/>
    <property type="molecule type" value="Genomic_DNA"/>
</dbReference>
<protein>
    <submittedName>
        <fullName evidence="1">Uncharacterized protein</fullName>
    </submittedName>
</protein>
<evidence type="ECO:0000313" key="1">
    <source>
        <dbReference type="EMBL" id="XBS71519.1"/>
    </source>
</evidence>
<reference evidence="1" key="1">
    <citation type="submission" date="2024-06" db="EMBL/GenBank/DDBJ databases">
        <authorList>
            <person name="Coelho C."/>
            <person name="Bento M."/>
            <person name="Garcia E."/>
            <person name="Camelo A."/>
            <person name="Brandao I."/>
            <person name="Espirito Santo C."/>
            <person name="Trovao J."/>
            <person name="Verissimo A."/>
            <person name="Costa J."/>
            <person name="Tiago I."/>
        </authorList>
    </citation>
    <scope>NUCLEOTIDE SEQUENCE</scope>
    <source>
        <strain evidence="1">KWT182</strain>
    </source>
</reference>
<organism evidence="1">
    <name type="scientific">Acerihabitans sp. KWT182</name>
    <dbReference type="NCBI Taxonomy" id="3157919"/>
    <lineage>
        <taxon>Bacteria</taxon>
        <taxon>Pseudomonadati</taxon>
        <taxon>Pseudomonadota</taxon>
        <taxon>Gammaproteobacteria</taxon>
        <taxon>Enterobacterales</taxon>
        <taxon>Pectobacteriaceae</taxon>
        <taxon>Acerihabitans</taxon>
    </lineage>
</organism>
<dbReference type="AlphaFoldDB" id="A0AAU7QEP6"/>
<sequence length="53" mass="5753">MLKRGENIDDALPFLQGLIDAWANGQPDPPVARRQALAAIADQRLLEKLGEVG</sequence>
<gene>
    <name evidence="1" type="ORF">ABK905_11695</name>
</gene>
<proteinExistence type="predicted"/>
<accession>A0AAU7QEP6</accession>
<name>A0AAU7QEP6_9GAMM</name>